<dbReference type="EMBL" id="CARXXK010000003">
    <property type="protein sequence ID" value="CAI6361251.1"/>
    <property type="molecule type" value="Genomic_DNA"/>
</dbReference>
<evidence type="ECO:0000313" key="2">
    <source>
        <dbReference type="EMBL" id="CAI6361251.1"/>
    </source>
</evidence>
<reference evidence="2 3" key="1">
    <citation type="submission" date="2023-01" db="EMBL/GenBank/DDBJ databases">
        <authorList>
            <person name="Whitehead M."/>
        </authorList>
    </citation>
    <scope>NUCLEOTIDE SEQUENCE [LARGE SCALE GENOMIC DNA]</scope>
</reference>
<keyword evidence="3" id="KW-1185">Reference proteome</keyword>
<dbReference type="AlphaFoldDB" id="A0AAV0X0H3"/>
<proteinExistence type="predicted"/>
<protein>
    <submittedName>
        <fullName evidence="2">Uncharacterized protein</fullName>
    </submittedName>
</protein>
<comment type="caution">
    <text evidence="2">The sequence shown here is derived from an EMBL/GenBank/DDBJ whole genome shotgun (WGS) entry which is preliminary data.</text>
</comment>
<dbReference type="Proteomes" id="UP001160148">
    <property type="component" value="Unassembled WGS sequence"/>
</dbReference>
<accession>A0AAV0X0H3</accession>
<sequence>MLNESELITHFDSIYGFAEVLALKSVREIQIPVCSSLTQLTSTDCLKLMKYELDKWSNPNESSMERILLFYLVTDYISCGLSSPEFHTVFYKNLYTEASKIKLLNDLVKIWDGLFKNYKIPNIDFVKNLMVSLERLFIKMTILVPDDLIKFKSSKVIAKINYYIKEYEQNISDGHTLGNNCMQQPLTCNKNRVLGIENIVPKSEVNYCIQNLVQQNKQKGDAMDKSKKCMTLNSPSQKMNTELQKPNSETEVDHHLPKKPKLMSSDVLNRSTTSDADCSVIVPHEQRKLNAFQVMMLNAKKQKSKLK</sequence>
<name>A0AAV0X0H3_9HEMI</name>
<evidence type="ECO:0000256" key="1">
    <source>
        <dbReference type="SAM" id="MobiDB-lite"/>
    </source>
</evidence>
<feature type="compositionally biased region" description="Polar residues" evidence="1">
    <location>
        <begin position="231"/>
        <end position="249"/>
    </location>
</feature>
<organism evidence="2 3">
    <name type="scientific">Macrosiphum euphorbiae</name>
    <name type="common">potato aphid</name>
    <dbReference type="NCBI Taxonomy" id="13131"/>
    <lineage>
        <taxon>Eukaryota</taxon>
        <taxon>Metazoa</taxon>
        <taxon>Ecdysozoa</taxon>
        <taxon>Arthropoda</taxon>
        <taxon>Hexapoda</taxon>
        <taxon>Insecta</taxon>
        <taxon>Pterygota</taxon>
        <taxon>Neoptera</taxon>
        <taxon>Paraneoptera</taxon>
        <taxon>Hemiptera</taxon>
        <taxon>Sternorrhyncha</taxon>
        <taxon>Aphidomorpha</taxon>
        <taxon>Aphidoidea</taxon>
        <taxon>Aphididae</taxon>
        <taxon>Macrosiphini</taxon>
        <taxon>Macrosiphum</taxon>
    </lineage>
</organism>
<gene>
    <name evidence="2" type="ORF">MEUPH1_LOCUS16456</name>
</gene>
<evidence type="ECO:0000313" key="3">
    <source>
        <dbReference type="Proteomes" id="UP001160148"/>
    </source>
</evidence>
<feature type="region of interest" description="Disordered" evidence="1">
    <location>
        <begin position="231"/>
        <end position="266"/>
    </location>
</feature>